<dbReference type="PANTHER" id="PTHR22617:SF23">
    <property type="entry name" value="CHEMOTAXIS PROTEIN CHEW"/>
    <property type="match status" value="1"/>
</dbReference>
<dbReference type="Pfam" id="PF01584">
    <property type="entry name" value="CheW"/>
    <property type="match status" value="1"/>
</dbReference>
<dbReference type="PANTHER" id="PTHR22617">
    <property type="entry name" value="CHEMOTAXIS SENSOR HISTIDINE KINASE-RELATED"/>
    <property type="match status" value="1"/>
</dbReference>
<dbReference type="Gene3D" id="2.40.50.180">
    <property type="entry name" value="CheA-289, Domain 4"/>
    <property type="match status" value="1"/>
</dbReference>
<keyword evidence="3" id="KW-1185">Reference proteome</keyword>
<dbReference type="CDD" id="cd00732">
    <property type="entry name" value="CheW"/>
    <property type="match status" value="1"/>
</dbReference>
<dbReference type="GO" id="GO:0005829">
    <property type="term" value="C:cytosol"/>
    <property type="evidence" value="ECO:0007669"/>
    <property type="project" value="TreeGrafter"/>
</dbReference>
<evidence type="ECO:0000313" key="3">
    <source>
        <dbReference type="Proteomes" id="UP000198611"/>
    </source>
</evidence>
<sequence>METIDAEAHVSDADDPVTQWVTFHLEDEKYGVPVQQVKEVLRYSEITPVPGAPDYVLGIINLRGNVVTILDTRKRFALPPREVDDDTRILILEVAEQTVGILVDSVSEVMRLRASEIETAPNVGNDESSKYIQGVASRDSHLLILVDLDKLLSDSEWQDVANV</sequence>
<dbReference type="OrthoDB" id="9790406at2"/>
<feature type="domain" description="CheW-like" evidence="1">
    <location>
        <begin position="17"/>
        <end position="157"/>
    </location>
</feature>
<gene>
    <name evidence="2" type="ORF">SAMN05660831_00755</name>
</gene>
<dbReference type="STRING" id="1123397.SAMN05660831_00755"/>
<dbReference type="InterPro" id="IPR002545">
    <property type="entry name" value="CheW-lke_dom"/>
</dbReference>
<evidence type="ECO:0000259" key="1">
    <source>
        <dbReference type="PROSITE" id="PS50851"/>
    </source>
</evidence>
<dbReference type="Proteomes" id="UP000198611">
    <property type="component" value="Unassembled WGS sequence"/>
</dbReference>
<accession>A0A1I1PEM5</accession>
<evidence type="ECO:0000313" key="2">
    <source>
        <dbReference type="EMBL" id="SFD08351.1"/>
    </source>
</evidence>
<dbReference type="PROSITE" id="PS50851">
    <property type="entry name" value="CHEW"/>
    <property type="match status" value="1"/>
</dbReference>
<dbReference type="SUPFAM" id="SSF50341">
    <property type="entry name" value="CheW-like"/>
    <property type="match status" value="1"/>
</dbReference>
<dbReference type="AlphaFoldDB" id="A0A1I1PEM5"/>
<dbReference type="InterPro" id="IPR039315">
    <property type="entry name" value="CheW"/>
</dbReference>
<dbReference type="RefSeq" id="WP_093427380.1">
    <property type="nucleotide sequence ID" value="NZ_FOMJ01000001.1"/>
</dbReference>
<dbReference type="Gene3D" id="2.30.30.40">
    <property type="entry name" value="SH3 Domains"/>
    <property type="match status" value="1"/>
</dbReference>
<dbReference type="EMBL" id="FOMJ01000001">
    <property type="protein sequence ID" value="SFD08351.1"/>
    <property type="molecule type" value="Genomic_DNA"/>
</dbReference>
<dbReference type="InterPro" id="IPR036061">
    <property type="entry name" value="CheW-like_dom_sf"/>
</dbReference>
<name>A0A1I1PEM5_9GAMM</name>
<proteinExistence type="predicted"/>
<protein>
    <submittedName>
        <fullName evidence="2">Purine-binding chemotaxis protein CheW</fullName>
    </submittedName>
</protein>
<organism evidence="2 3">
    <name type="scientific">Thiohalospira halophila DSM 15071</name>
    <dbReference type="NCBI Taxonomy" id="1123397"/>
    <lineage>
        <taxon>Bacteria</taxon>
        <taxon>Pseudomonadati</taxon>
        <taxon>Pseudomonadota</taxon>
        <taxon>Gammaproteobacteria</taxon>
        <taxon>Thiohalospirales</taxon>
        <taxon>Thiohalospiraceae</taxon>
        <taxon>Thiohalospira</taxon>
    </lineage>
</organism>
<dbReference type="GO" id="GO:0006935">
    <property type="term" value="P:chemotaxis"/>
    <property type="evidence" value="ECO:0007669"/>
    <property type="project" value="InterPro"/>
</dbReference>
<reference evidence="2 3" key="1">
    <citation type="submission" date="2016-10" db="EMBL/GenBank/DDBJ databases">
        <authorList>
            <person name="de Groot N.N."/>
        </authorList>
    </citation>
    <scope>NUCLEOTIDE SEQUENCE [LARGE SCALE GENOMIC DNA]</scope>
    <source>
        <strain evidence="2 3">HL3</strain>
    </source>
</reference>
<dbReference type="GO" id="GO:0007165">
    <property type="term" value="P:signal transduction"/>
    <property type="evidence" value="ECO:0007669"/>
    <property type="project" value="InterPro"/>
</dbReference>
<dbReference type="SMART" id="SM00260">
    <property type="entry name" value="CheW"/>
    <property type="match status" value="1"/>
</dbReference>
<dbReference type="FunFam" id="2.40.50.180:FF:000001">
    <property type="entry name" value="Chemotaxis protein CheW"/>
    <property type="match status" value="1"/>
</dbReference>